<keyword evidence="4" id="KW-1185">Reference proteome</keyword>
<organism evidence="3 4">
    <name type="scientific">Bordetella genomosp. 1</name>
    <dbReference type="NCBI Taxonomy" id="1395607"/>
    <lineage>
        <taxon>Bacteria</taxon>
        <taxon>Pseudomonadati</taxon>
        <taxon>Pseudomonadota</taxon>
        <taxon>Betaproteobacteria</taxon>
        <taxon>Burkholderiales</taxon>
        <taxon>Alcaligenaceae</taxon>
        <taxon>Bordetella</taxon>
    </lineage>
</organism>
<protein>
    <submittedName>
        <fullName evidence="3">DUF305 domain-containing protein</fullName>
    </submittedName>
</protein>
<proteinExistence type="predicted"/>
<accession>A0ABX4F1C1</accession>
<dbReference type="Pfam" id="PF13628">
    <property type="entry name" value="DUF4142"/>
    <property type="match status" value="1"/>
</dbReference>
<feature type="chain" id="PRO_5046365214" evidence="1">
    <location>
        <begin position="33"/>
        <end position="200"/>
    </location>
</feature>
<gene>
    <name evidence="3" type="ORF">CAL27_16415</name>
</gene>
<keyword evidence="1" id="KW-0732">Signal</keyword>
<dbReference type="InterPro" id="IPR025419">
    <property type="entry name" value="DUF4142"/>
</dbReference>
<sequence>MQPITRTHAPLRLLALSLATAGVLAWAMPTQAQQTAAPAGGAVSAQHDKAMGELAGADKDFLENAAQSGHFEIEGSKLALEKSGNADVKTFAQKMIDEHGKVGAALATLAKQKGYDAPSGPSLMQQAKLKTLDMSDDGFDKRYAEMVGVTAHEDAVTLFRKASEEAKDPDVKAFAAKTLPALKEHLTASRALQSKVGGGK</sequence>
<feature type="domain" description="DUF4142" evidence="2">
    <location>
        <begin position="57"/>
        <end position="192"/>
    </location>
</feature>
<evidence type="ECO:0000256" key="1">
    <source>
        <dbReference type="SAM" id="SignalP"/>
    </source>
</evidence>
<dbReference type="Gene3D" id="1.20.1260.10">
    <property type="match status" value="1"/>
</dbReference>
<evidence type="ECO:0000313" key="3">
    <source>
        <dbReference type="EMBL" id="OZI64154.1"/>
    </source>
</evidence>
<dbReference type="PANTHER" id="PTHR38593:SF1">
    <property type="entry name" value="BLR2558 PROTEIN"/>
    <property type="match status" value="1"/>
</dbReference>
<dbReference type="EMBL" id="NEVR01000003">
    <property type="protein sequence ID" value="OZI64154.1"/>
    <property type="molecule type" value="Genomic_DNA"/>
</dbReference>
<dbReference type="InterPro" id="IPR012347">
    <property type="entry name" value="Ferritin-like"/>
</dbReference>
<reference evidence="3 4" key="1">
    <citation type="submission" date="2017-05" db="EMBL/GenBank/DDBJ databases">
        <title>Complete and WGS of Bordetella genogroups.</title>
        <authorList>
            <person name="Spilker T."/>
            <person name="Lipuma J."/>
        </authorList>
    </citation>
    <scope>NUCLEOTIDE SEQUENCE [LARGE SCALE GENOMIC DNA]</scope>
    <source>
        <strain evidence="3 4">AU9795</strain>
    </source>
</reference>
<evidence type="ECO:0000313" key="4">
    <source>
        <dbReference type="Proteomes" id="UP000216354"/>
    </source>
</evidence>
<feature type="signal peptide" evidence="1">
    <location>
        <begin position="1"/>
        <end position="32"/>
    </location>
</feature>
<dbReference type="Proteomes" id="UP000216354">
    <property type="component" value="Unassembled WGS sequence"/>
</dbReference>
<name>A0ABX4F1C1_9BORD</name>
<dbReference type="PANTHER" id="PTHR38593">
    <property type="entry name" value="BLR2558 PROTEIN"/>
    <property type="match status" value="1"/>
</dbReference>
<evidence type="ECO:0000259" key="2">
    <source>
        <dbReference type="Pfam" id="PF13628"/>
    </source>
</evidence>
<comment type="caution">
    <text evidence="3">The sequence shown here is derived from an EMBL/GenBank/DDBJ whole genome shotgun (WGS) entry which is preliminary data.</text>
</comment>